<evidence type="ECO:0000313" key="3">
    <source>
        <dbReference type="EMBL" id="CAD7088211.1"/>
    </source>
</evidence>
<dbReference type="PROSITE" id="PS51031">
    <property type="entry name" value="BESS"/>
    <property type="match status" value="1"/>
</dbReference>
<organism evidence="3 4">
    <name type="scientific">Hermetia illucens</name>
    <name type="common">Black soldier fly</name>
    <dbReference type="NCBI Taxonomy" id="343691"/>
    <lineage>
        <taxon>Eukaryota</taxon>
        <taxon>Metazoa</taxon>
        <taxon>Ecdysozoa</taxon>
        <taxon>Arthropoda</taxon>
        <taxon>Hexapoda</taxon>
        <taxon>Insecta</taxon>
        <taxon>Pterygota</taxon>
        <taxon>Neoptera</taxon>
        <taxon>Endopterygota</taxon>
        <taxon>Diptera</taxon>
        <taxon>Brachycera</taxon>
        <taxon>Stratiomyomorpha</taxon>
        <taxon>Stratiomyidae</taxon>
        <taxon>Hermetiinae</taxon>
        <taxon>Hermetia</taxon>
    </lineage>
</organism>
<sequence>MNRNVDRTRIYRSNSWRGEGKYRTQSRLYDCFQRWRAVKDQCWADCVGDGKTVAEAQQQTAFQDFPMKLPVHATFSWVEHDEDQLFGRTIVSMLRSLPLTERNRLKVHIFTLVAKAQCEIENTEYLV</sequence>
<dbReference type="InParanoid" id="A0A7R8UX81"/>
<dbReference type="InterPro" id="IPR004210">
    <property type="entry name" value="BESS_motif"/>
</dbReference>
<protein>
    <recommendedName>
        <fullName evidence="2">BESS domain-containing protein</fullName>
    </recommendedName>
</protein>
<dbReference type="EMBL" id="LR899012">
    <property type="protein sequence ID" value="CAD7088211.1"/>
    <property type="molecule type" value="Genomic_DNA"/>
</dbReference>
<dbReference type="AlphaFoldDB" id="A0A7R8UX81"/>
<gene>
    <name evidence="3" type="ORF">HERILL_LOCUS10857</name>
</gene>
<evidence type="ECO:0000256" key="1">
    <source>
        <dbReference type="PROSITE-ProRule" id="PRU00371"/>
    </source>
</evidence>
<accession>A0A7R8UX81</accession>
<reference evidence="3 4" key="1">
    <citation type="submission" date="2020-11" db="EMBL/GenBank/DDBJ databases">
        <authorList>
            <person name="Wallbank WR R."/>
            <person name="Pardo Diaz C."/>
            <person name="Kozak K."/>
            <person name="Martin S."/>
            <person name="Jiggins C."/>
            <person name="Moest M."/>
            <person name="Warren A I."/>
            <person name="Generalovic N T."/>
            <person name="Byers J.R.P. K."/>
            <person name="Montejo-Kovacevich G."/>
            <person name="Yen C E."/>
        </authorList>
    </citation>
    <scope>NUCLEOTIDE SEQUENCE [LARGE SCALE GENOMIC DNA]</scope>
</reference>
<dbReference type="Proteomes" id="UP000594454">
    <property type="component" value="Chromosome 4"/>
</dbReference>
<evidence type="ECO:0000259" key="2">
    <source>
        <dbReference type="PROSITE" id="PS51031"/>
    </source>
</evidence>
<evidence type="ECO:0000313" key="4">
    <source>
        <dbReference type="Proteomes" id="UP000594454"/>
    </source>
</evidence>
<name>A0A7R8UX81_HERIL</name>
<keyword evidence="1" id="KW-0539">Nucleus</keyword>
<dbReference type="OrthoDB" id="6081971at2759"/>
<feature type="domain" description="BESS" evidence="2">
    <location>
        <begin position="80"/>
        <end position="119"/>
    </location>
</feature>
<proteinExistence type="predicted"/>
<dbReference type="GO" id="GO:0003677">
    <property type="term" value="F:DNA binding"/>
    <property type="evidence" value="ECO:0007669"/>
    <property type="project" value="InterPro"/>
</dbReference>
<comment type="subcellular location">
    <subcellularLocation>
        <location evidence="1">Nucleus</location>
    </subcellularLocation>
</comment>
<keyword evidence="4" id="KW-1185">Reference proteome</keyword>
<dbReference type="GO" id="GO:0005634">
    <property type="term" value="C:nucleus"/>
    <property type="evidence" value="ECO:0007669"/>
    <property type="project" value="UniProtKB-SubCell"/>
</dbReference>